<dbReference type="InterPro" id="IPR029058">
    <property type="entry name" value="AB_hydrolase_fold"/>
</dbReference>
<evidence type="ECO:0000256" key="8">
    <source>
        <dbReference type="ARBA" id="ARBA00022737"/>
    </source>
</evidence>
<dbReference type="SUPFAM" id="SSF53474">
    <property type="entry name" value="alpha/beta-Hydrolases"/>
    <property type="match status" value="1"/>
</dbReference>
<dbReference type="SUPFAM" id="SSF56801">
    <property type="entry name" value="Acetyl-CoA synthetase-like"/>
    <property type="match status" value="1"/>
</dbReference>
<dbReference type="Gene3D" id="3.30.559.30">
    <property type="entry name" value="Nonribosomal peptide synthetase, condensation domain"/>
    <property type="match status" value="1"/>
</dbReference>
<dbReference type="Pfam" id="PF08242">
    <property type="entry name" value="Methyltransf_12"/>
    <property type="match status" value="1"/>
</dbReference>
<comment type="cofactor">
    <cofactor evidence="1">
        <name>pantetheine 4'-phosphate</name>
        <dbReference type="ChEBI" id="CHEBI:47942"/>
    </cofactor>
</comment>
<dbReference type="InterPro" id="IPR009081">
    <property type="entry name" value="PP-bd_ACP"/>
</dbReference>
<dbReference type="InterPro" id="IPR006162">
    <property type="entry name" value="Ppantetheine_attach_site"/>
</dbReference>
<accession>A0ABP6ZB13</accession>
<evidence type="ECO:0000313" key="11">
    <source>
        <dbReference type="EMBL" id="GAA3602964.1"/>
    </source>
</evidence>
<dbReference type="Pfam" id="PF18563">
    <property type="entry name" value="TubC_N"/>
    <property type="match status" value="1"/>
</dbReference>
<dbReference type="Gene3D" id="3.40.50.1820">
    <property type="entry name" value="alpha/beta hydrolase"/>
    <property type="match status" value="1"/>
</dbReference>
<dbReference type="Gene3D" id="3.30.300.30">
    <property type="match status" value="2"/>
</dbReference>
<dbReference type="InterPro" id="IPR000873">
    <property type="entry name" value="AMP-dep_synth/lig_dom"/>
</dbReference>
<keyword evidence="8" id="KW-0677">Repeat</keyword>
<dbReference type="InterPro" id="IPR045851">
    <property type="entry name" value="AMP-bd_C_sf"/>
</dbReference>
<gene>
    <name evidence="11" type="ORF">GCM10022223_18400</name>
</gene>
<dbReference type="SUPFAM" id="SSF53335">
    <property type="entry name" value="S-adenosyl-L-methionine-dependent methyltransferases"/>
    <property type="match status" value="1"/>
</dbReference>
<dbReference type="NCBIfam" id="TIGR01733">
    <property type="entry name" value="AA-adenyl-dom"/>
    <property type="match status" value="1"/>
</dbReference>
<dbReference type="SUPFAM" id="SSF52777">
    <property type="entry name" value="CoA-dependent acyltransferases"/>
    <property type="match status" value="2"/>
</dbReference>
<dbReference type="InterPro" id="IPR001242">
    <property type="entry name" value="Condensation_dom"/>
</dbReference>
<dbReference type="InterPro" id="IPR001031">
    <property type="entry name" value="Thioesterase"/>
</dbReference>
<dbReference type="RefSeq" id="WP_231485072.1">
    <property type="nucleotide sequence ID" value="NZ_BAAAZO010000002.1"/>
</dbReference>
<evidence type="ECO:0000256" key="5">
    <source>
        <dbReference type="ARBA" id="ARBA00022450"/>
    </source>
</evidence>
<dbReference type="PROSITE" id="PS50075">
    <property type="entry name" value="CARRIER"/>
    <property type="match status" value="1"/>
</dbReference>
<dbReference type="PRINTS" id="PR00154">
    <property type="entry name" value="AMPBINDING"/>
</dbReference>
<evidence type="ECO:0000256" key="4">
    <source>
        <dbReference type="ARBA" id="ARBA00016743"/>
    </source>
</evidence>
<dbReference type="InterPro" id="IPR036736">
    <property type="entry name" value="ACP-like_sf"/>
</dbReference>
<dbReference type="PROSITE" id="PS00012">
    <property type="entry name" value="PHOSPHOPANTETHEINE"/>
    <property type="match status" value="1"/>
</dbReference>
<keyword evidence="6" id="KW-0597">Phosphoprotein</keyword>
<proteinExistence type="inferred from homology"/>
<keyword evidence="12" id="KW-1185">Reference proteome</keyword>
<evidence type="ECO:0000256" key="3">
    <source>
        <dbReference type="ARBA" id="ARBA00007380"/>
    </source>
</evidence>
<dbReference type="InterPro" id="IPR013217">
    <property type="entry name" value="Methyltransf_12"/>
</dbReference>
<dbReference type="InterPro" id="IPR023213">
    <property type="entry name" value="CAT-like_dom_sf"/>
</dbReference>
<dbReference type="EMBL" id="BAAAZO010000002">
    <property type="protein sequence ID" value="GAA3602964.1"/>
    <property type="molecule type" value="Genomic_DNA"/>
</dbReference>
<dbReference type="Proteomes" id="UP001501074">
    <property type="component" value="Unassembled WGS sequence"/>
</dbReference>
<dbReference type="PANTHER" id="PTHR45527:SF10">
    <property type="entry name" value="PYOCHELIN SYNTHASE PCHF"/>
    <property type="match status" value="1"/>
</dbReference>
<dbReference type="PANTHER" id="PTHR45527">
    <property type="entry name" value="NONRIBOSOMAL PEPTIDE SYNTHETASE"/>
    <property type="match status" value="1"/>
</dbReference>
<comment type="pathway">
    <text evidence="2">Siderophore biosynthesis; mycobactin biosynthesis.</text>
</comment>
<evidence type="ECO:0000256" key="1">
    <source>
        <dbReference type="ARBA" id="ARBA00001957"/>
    </source>
</evidence>
<dbReference type="InterPro" id="IPR020459">
    <property type="entry name" value="AMP-binding"/>
</dbReference>
<name>A0ABP6ZB13_9ACTN</name>
<feature type="domain" description="Carrier" evidence="10">
    <location>
        <begin position="1437"/>
        <end position="1518"/>
    </location>
</feature>
<evidence type="ECO:0000256" key="9">
    <source>
        <dbReference type="ARBA" id="ARBA00033440"/>
    </source>
</evidence>
<dbReference type="Pfam" id="PF00550">
    <property type="entry name" value="PP-binding"/>
    <property type="match status" value="1"/>
</dbReference>
<dbReference type="Gene3D" id="2.30.38.10">
    <property type="entry name" value="Luciferase, Domain 3"/>
    <property type="match status" value="1"/>
</dbReference>
<dbReference type="Pfam" id="PF00975">
    <property type="entry name" value="Thioesterase"/>
    <property type="match status" value="1"/>
</dbReference>
<evidence type="ECO:0000313" key="12">
    <source>
        <dbReference type="Proteomes" id="UP001501074"/>
    </source>
</evidence>
<protein>
    <recommendedName>
        <fullName evidence="4">Phenyloxazoline synthase MbtB</fullName>
    </recommendedName>
    <alternativeName>
        <fullName evidence="9">Mycobactin synthetase protein B</fullName>
    </alternativeName>
</protein>
<dbReference type="Gene3D" id="3.30.559.10">
    <property type="entry name" value="Chloramphenicol acetyltransferase-like domain"/>
    <property type="match status" value="1"/>
</dbReference>
<dbReference type="InterPro" id="IPR057737">
    <property type="entry name" value="Condensation_MtbB-like"/>
</dbReference>
<dbReference type="SMART" id="SM00823">
    <property type="entry name" value="PKS_PP"/>
    <property type="match status" value="1"/>
</dbReference>
<dbReference type="Pfam" id="PF00501">
    <property type="entry name" value="AMP-binding"/>
    <property type="match status" value="1"/>
</dbReference>
<evidence type="ECO:0000256" key="7">
    <source>
        <dbReference type="ARBA" id="ARBA00022598"/>
    </source>
</evidence>
<dbReference type="InterPro" id="IPR010071">
    <property type="entry name" value="AA_adenyl_dom"/>
</dbReference>
<keyword evidence="7" id="KW-0436">Ligase</keyword>
<reference evidence="12" key="1">
    <citation type="journal article" date="2019" name="Int. J. Syst. Evol. Microbiol.">
        <title>The Global Catalogue of Microorganisms (GCM) 10K type strain sequencing project: providing services to taxonomists for standard genome sequencing and annotation.</title>
        <authorList>
            <consortium name="The Broad Institute Genomics Platform"/>
            <consortium name="The Broad Institute Genome Sequencing Center for Infectious Disease"/>
            <person name="Wu L."/>
            <person name="Ma J."/>
        </authorList>
    </citation>
    <scope>NUCLEOTIDE SEQUENCE [LARGE SCALE GENOMIC DNA]</scope>
    <source>
        <strain evidence="12">JCM 16902</strain>
    </source>
</reference>
<sequence length="1846" mass="197351">MGLDELVRELDEAGVRLWVDDGALRFRAPRGAFGQNLRDQVAMHRAALLERWGASGGLGGADTLPRAVPDPGSAHRPFPLTEVQVAYLAGRSGAYEYGGVSCSAYVEIRHADLDPEAVRQVWTELVHRHGALRTLVHPDGTQHVLEHVPDLPIGYDDIRGQGPESFENALTANRSRLEGRTAAPDRWPLIDLHVTRGDQAAVLHLGIDLLIADYAGVQQLLAEYQALLDPDSAAVSAGESSELTFRDYLTARRSITDTARYQRDRAYWARRAQALPGAPELPLATGVSRDEGPATFSRRERTLSAGQLAGLERRSRARGLTVSSVLMTAYALAIGRWSRKRAFTLTVPTFGRLPLHEDVDRLIGDFTTIELLEVDLSERLDVTGHARAVAGRLLEDLDHALFPGTEVAAEVARRTGRRPLLPVVFTSTLDLPVSPAPETVETVVVEYVSTRTPQVWIDCQTVRRGTDLILSWDVRDGVLAPGVAEDAFAGFADLVASLAGDDTAWDRRTLADLPAHQVARRAEINDTGSWVPDRLLHEDVLAQAERTPDAVAIDGPGGVLTYAQLLNRARAVASALRGVRPGEPVAVYVDKSPEQITAVLGVMLAGGAYLPVEISQPAARRAVVLDSAQVRSVVTSAQLAAHADPARDGVRRVVVVDELPDRADEVTSPDVRPDDLAYVIYTSGSTGVPKGVMISHRAALNTLDDVAERVGLGEQDAVLGLAGLGFDLSVFDVFAVLGRGGRLVLPDPQRRGDPSHWAELAVRHQVSIWNSVPGQMQMLVDHLRTDPAAVPGALRVALLSGDWIPVTLPDAARALMPGLTVVSLGGATEAAVWSIWHTIGEVDPRRPSIPYGKPLRNQTFHVLDQDLEPVPDWCPGELLIGGIGVALGYLGDPQRTAERFVIHPVSGERLYRTGDLGRYRPDGEIEFLGREDTQVKIRGYRIELAEVEAAMLAHPAVGAAAAVVETEPSGARHIVGVVEPAVLDASPDPWSQEYPLALSAAKEASTEAQNRIDEDAFAAFRDALADAAVAAMTALLRERTAVGTNSTTEDVCEAVGASQQSAPVVRRWLPALAASGVLARAVDGTWRWTDPAASGDGDGDGGFGSAVTRLQSAAGQLEYGSDLARIVTTCIENLGGLVDGSVDVRELLFPGARPELMMGAYRDNLAVAHLHDALGAALGAIAGRRSAPLRVLEVGGGVAGTTTRLVPALAADRPAYLFTDPAAFFVAETADRFPEHPWVRAARLDLRKDPAGQGFAANSADVVVAGNHLHALPDIDAALRHVHSLLAPGGWIAVIEQTHDEDPALLVSTEFLEAAAGPVHDARATQGQAFLTAAQWHTGLEAAGFELRGELPGAGEPLYPTGQRLILAQAKTTRAVVEPQALTRAVSDRLPSYMVPSRWTVVDHLPLTRNGKVDRTALTALVVAGSAAPSAVSAGGSPQGALESQLADLWAELLGVEKVGREDDFFALGGDSLLVARLVAALRERVPGVVTAEWEVVLREMLRRPTVAALAAYLRGLSGAMKDEVGATAQKRTNAVVALHGDPDGAGPLTVLVHAGTGTVMPYRALITEIRRRSAGTGHVVGVEVPHLPDFLQADPEGLIEEVSARYVRELAPLARGPVHVIGYCLGGLIATEIARGLAEAGAEVATFTAISSHSPRFRLDDELLSEYSFAIMMGIDPQALGFPADELRVAAAADAALVAGDGVIEEGAFTRLGDDFADVRECFTELTARPKAVRVERMCELVPATAGMYEPEHMDRLRETFRQSVFAITRYQPEPYAGDITFLRHSGAYPFPGSRDAVTRHWSDLCLGDLSIVDVPGDHFTCIDVDRAAGLLDSLMDITDGAVLR</sequence>
<evidence type="ECO:0000256" key="6">
    <source>
        <dbReference type="ARBA" id="ARBA00022553"/>
    </source>
</evidence>
<comment type="caution">
    <text evidence="11">The sequence shown here is derived from an EMBL/GenBank/DDBJ whole genome shotgun (WGS) entry which is preliminary data.</text>
</comment>
<dbReference type="InterPro" id="IPR029063">
    <property type="entry name" value="SAM-dependent_MTases_sf"/>
</dbReference>
<dbReference type="InterPro" id="IPR020806">
    <property type="entry name" value="PKS_PP-bd"/>
</dbReference>
<dbReference type="PROSITE" id="PS00455">
    <property type="entry name" value="AMP_BINDING"/>
    <property type="match status" value="1"/>
</dbReference>
<evidence type="ECO:0000259" key="10">
    <source>
        <dbReference type="PROSITE" id="PS50075"/>
    </source>
</evidence>
<keyword evidence="5" id="KW-0596">Phosphopantetheine</keyword>
<dbReference type="Gene3D" id="3.40.50.980">
    <property type="match status" value="2"/>
</dbReference>
<dbReference type="CDD" id="cd02440">
    <property type="entry name" value="AdoMet_MTases"/>
    <property type="match status" value="1"/>
</dbReference>
<dbReference type="InterPro" id="IPR044894">
    <property type="entry name" value="TubC_N_sf"/>
</dbReference>
<dbReference type="Gene3D" id="1.10.10.1830">
    <property type="entry name" value="Non-ribosomal peptide synthase, adenylation domain"/>
    <property type="match status" value="1"/>
</dbReference>
<dbReference type="Gene3D" id="1.10.1200.10">
    <property type="entry name" value="ACP-like"/>
    <property type="match status" value="1"/>
</dbReference>
<evidence type="ECO:0000256" key="2">
    <source>
        <dbReference type="ARBA" id="ARBA00005102"/>
    </source>
</evidence>
<organism evidence="11 12">
    <name type="scientific">Kineosporia mesophila</name>
    <dbReference type="NCBI Taxonomy" id="566012"/>
    <lineage>
        <taxon>Bacteria</taxon>
        <taxon>Bacillati</taxon>
        <taxon>Actinomycetota</taxon>
        <taxon>Actinomycetes</taxon>
        <taxon>Kineosporiales</taxon>
        <taxon>Kineosporiaceae</taxon>
        <taxon>Kineosporia</taxon>
    </lineage>
</organism>
<dbReference type="Pfam" id="PF00668">
    <property type="entry name" value="Condensation"/>
    <property type="match status" value="1"/>
</dbReference>
<dbReference type="InterPro" id="IPR041464">
    <property type="entry name" value="TubC_N"/>
</dbReference>
<dbReference type="SUPFAM" id="SSF47336">
    <property type="entry name" value="ACP-like"/>
    <property type="match status" value="1"/>
</dbReference>
<dbReference type="InterPro" id="IPR020845">
    <property type="entry name" value="AMP-binding_CS"/>
</dbReference>
<dbReference type="CDD" id="cd19535">
    <property type="entry name" value="Cyc_NRPS"/>
    <property type="match status" value="1"/>
</dbReference>
<dbReference type="Gene3D" id="3.40.50.150">
    <property type="entry name" value="Vaccinia Virus protein VP39"/>
    <property type="match status" value="1"/>
</dbReference>
<comment type="similarity">
    <text evidence="3">Belongs to the ATP-dependent AMP-binding enzyme family. MbtB subfamily.</text>
</comment>